<dbReference type="AlphaFoldDB" id="A0A382RRE2"/>
<protein>
    <submittedName>
        <fullName evidence="1">Uncharacterized protein</fullName>
    </submittedName>
</protein>
<dbReference type="EMBL" id="UINC01123640">
    <property type="protein sequence ID" value="SVD00249.1"/>
    <property type="molecule type" value="Genomic_DNA"/>
</dbReference>
<evidence type="ECO:0000313" key="1">
    <source>
        <dbReference type="EMBL" id="SVD00249.1"/>
    </source>
</evidence>
<sequence>VVVRREIVVEQGKHELSLKMSLLGSNCVNFEISDNDDPILY</sequence>
<reference evidence="1" key="1">
    <citation type="submission" date="2018-05" db="EMBL/GenBank/DDBJ databases">
        <authorList>
            <person name="Lanie J.A."/>
            <person name="Ng W.-L."/>
            <person name="Kazmierczak K.M."/>
            <person name="Andrzejewski T.M."/>
            <person name="Davidsen T.M."/>
            <person name="Wayne K.J."/>
            <person name="Tettelin H."/>
            <person name="Glass J.I."/>
            <person name="Rusch D."/>
            <person name="Podicherti R."/>
            <person name="Tsui H.-C.T."/>
            <person name="Winkler M.E."/>
        </authorList>
    </citation>
    <scope>NUCLEOTIDE SEQUENCE</scope>
</reference>
<gene>
    <name evidence="1" type="ORF">METZ01_LOCUS353103</name>
</gene>
<proteinExistence type="predicted"/>
<name>A0A382RRE2_9ZZZZ</name>
<feature type="non-terminal residue" evidence="1">
    <location>
        <position position="1"/>
    </location>
</feature>
<organism evidence="1">
    <name type="scientific">marine metagenome</name>
    <dbReference type="NCBI Taxonomy" id="408172"/>
    <lineage>
        <taxon>unclassified sequences</taxon>
        <taxon>metagenomes</taxon>
        <taxon>ecological metagenomes</taxon>
    </lineage>
</organism>
<accession>A0A382RRE2</accession>